<dbReference type="InterPro" id="IPR017519">
    <property type="entry name" value="CHP03085"/>
</dbReference>
<evidence type="ECO:0000313" key="1">
    <source>
        <dbReference type="EMBL" id="APT89077.1"/>
    </source>
</evidence>
<dbReference type="InterPro" id="IPR034660">
    <property type="entry name" value="DinB/YfiT-like"/>
</dbReference>
<reference evidence="1 2" key="1">
    <citation type="submission" date="2014-08" db="EMBL/GenBank/DDBJ databases">
        <title>Complete genome sequence of Corynebacterium frankenforstense ST18(T) (=DSM 45800(T)), isolated from raw cow milk.</title>
        <authorList>
            <person name="Ruckert C."/>
            <person name="Albersmeier A."/>
            <person name="Winkler A."/>
            <person name="Lipski A."/>
            <person name="Kalinowski J."/>
        </authorList>
    </citation>
    <scope>NUCLEOTIDE SEQUENCE [LARGE SCALE GENOMIC DNA]</scope>
    <source>
        <strain evidence="1 2">ST18</strain>
    </source>
</reference>
<accession>A0A1L7CTB8</accession>
<keyword evidence="2" id="KW-1185">Reference proteome</keyword>
<dbReference type="EMBL" id="CP009247">
    <property type="protein sequence ID" value="APT89077.1"/>
    <property type="molecule type" value="Genomic_DNA"/>
</dbReference>
<dbReference type="SUPFAM" id="SSF109854">
    <property type="entry name" value="DinB/YfiT-like putative metalloenzymes"/>
    <property type="match status" value="1"/>
</dbReference>
<dbReference type="AlphaFoldDB" id="A0A1L7CTB8"/>
<sequence>MTFAMAERRRLAELLLELGPDAPTLCEGWTTRDLAAHLYVREHRPDAAAGMFLPPASGHLRSVTADVLGGDYAQTVRDWAAGAPRWNPMHWLDRAVNTAENFVHHEDVRRADGTARPRDFSRVVDDELWAAVGRMGTMLLRSSGKPVILTAPERTPVVAARARGVAERGDDVVRVTGEPGELLLWAFGRDAVDVEISGDEDAVKRSSL</sequence>
<dbReference type="STRING" id="1437875.CFRA_07205"/>
<dbReference type="KEGG" id="cfk:CFRA_07205"/>
<gene>
    <name evidence="1" type="ORF">CFRA_07205</name>
</gene>
<dbReference type="NCBIfam" id="TIGR03085">
    <property type="entry name" value="TIGR03085 family metal-binding protein"/>
    <property type="match status" value="1"/>
</dbReference>
<name>A0A1L7CTB8_9CORY</name>
<protein>
    <submittedName>
        <fullName evidence="1">Uncharacterized protein</fullName>
    </submittedName>
</protein>
<dbReference type="Proteomes" id="UP000185434">
    <property type="component" value="Chromosome"/>
</dbReference>
<dbReference type="InterPro" id="IPR017517">
    <property type="entry name" value="Maleyloyr_isom"/>
</dbReference>
<proteinExistence type="predicted"/>
<organism evidence="1 2">
    <name type="scientific">Corynebacterium frankenforstense DSM 45800</name>
    <dbReference type="NCBI Taxonomy" id="1437875"/>
    <lineage>
        <taxon>Bacteria</taxon>
        <taxon>Bacillati</taxon>
        <taxon>Actinomycetota</taxon>
        <taxon>Actinomycetes</taxon>
        <taxon>Mycobacteriales</taxon>
        <taxon>Corynebacteriaceae</taxon>
        <taxon>Corynebacterium</taxon>
    </lineage>
</organism>
<evidence type="ECO:0000313" key="2">
    <source>
        <dbReference type="Proteomes" id="UP000185434"/>
    </source>
</evidence>
<dbReference type="OrthoDB" id="3268903at2"/>
<dbReference type="RefSeq" id="WP_075664056.1">
    <property type="nucleotide sequence ID" value="NZ_CP009247.1"/>
</dbReference>
<dbReference type="NCBIfam" id="TIGR03083">
    <property type="entry name" value="maleylpyruvate isomerase family mycothiol-dependent enzyme"/>
    <property type="match status" value="1"/>
</dbReference>